<keyword evidence="4" id="KW-1185">Reference proteome</keyword>
<accession>A0A1I3X3A6</accession>
<dbReference type="InterPro" id="IPR025746">
    <property type="entry name" value="PilX_N_dom"/>
</dbReference>
<keyword evidence="1" id="KW-0472">Membrane</keyword>
<feature type="transmembrane region" description="Helical" evidence="1">
    <location>
        <begin position="21"/>
        <end position="42"/>
    </location>
</feature>
<evidence type="ECO:0000313" key="4">
    <source>
        <dbReference type="Proteomes" id="UP000199445"/>
    </source>
</evidence>
<dbReference type="Pfam" id="PF14341">
    <property type="entry name" value="PilX_N"/>
    <property type="match status" value="1"/>
</dbReference>
<keyword evidence="1" id="KW-1133">Transmembrane helix</keyword>
<dbReference type="Proteomes" id="UP000199445">
    <property type="component" value="Unassembled WGS sequence"/>
</dbReference>
<organism evidence="3 4">
    <name type="scientific">Marinobacter persicus</name>
    <dbReference type="NCBI Taxonomy" id="930118"/>
    <lineage>
        <taxon>Bacteria</taxon>
        <taxon>Pseudomonadati</taxon>
        <taxon>Pseudomonadota</taxon>
        <taxon>Gammaproteobacteria</taxon>
        <taxon>Pseudomonadales</taxon>
        <taxon>Marinobacteraceae</taxon>
        <taxon>Marinobacter</taxon>
    </lineage>
</organism>
<gene>
    <name evidence="3" type="ORF">SAMN05216429_11116</name>
</gene>
<name>A0A1I3X3A6_9GAMM</name>
<proteinExistence type="predicted"/>
<feature type="domain" description="Type 4 fimbrial biogenesis protein PilX N-terminal" evidence="2">
    <location>
        <begin position="21"/>
        <end position="68"/>
    </location>
</feature>
<dbReference type="EMBL" id="FOSC01000011">
    <property type="protein sequence ID" value="SFK14040.1"/>
    <property type="molecule type" value="Genomic_DNA"/>
</dbReference>
<sequence>MRSKAAMKVNANSSGGSRQDGAVLVVSLIVLLVLTLIGVAGMNTSVMQERMAINSQNSNRAFQAAESTLQALLDDVYDSNLDLLRESMQSGDDLSSVVDVTLDSENNISGSYQARFLGEVFVTSGSSMDADESSNNLKGFRYELTGEANMANTGASARVYKGIEYY</sequence>
<evidence type="ECO:0000256" key="1">
    <source>
        <dbReference type="SAM" id="Phobius"/>
    </source>
</evidence>
<dbReference type="AlphaFoldDB" id="A0A1I3X3A6"/>
<evidence type="ECO:0000313" key="3">
    <source>
        <dbReference type="EMBL" id="SFK14040.1"/>
    </source>
</evidence>
<reference evidence="3 4" key="1">
    <citation type="submission" date="2016-10" db="EMBL/GenBank/DDBJ databases">
        <authorList>
            <person name="de Groot N.N."/>
        </authorList>
    </citation>
    <scope>NUCLEOTIDE SEQUENCE [LARGE SCALE GENOMIC DNA]</scope>
    <source>
        <strain evidence="3 4">IBRC-M 10445</strain>
    </source>
</reference>
<protein>
    <submittedName>
        <fullName evidence="3">Type IV pilus assembly protein PilX</fullName>
    </submittedName>
</protein>
<dbReference type="RefSeq" id="WP_227663588.1">
    <property type="nucleotide sequence ID" value="NZ_BMYN01000007.1"/>
</dbReference>
<keyword evidence="1" id="KW-0812">Transmembrane</keyword>
<evidence type="ECO:0000259" key="2">
    <source>
        <dbReference type="Pfam" id="PF14341"/>
    </source>
</evidence>